<keyword evidence="3" id="KW-1185">Reference proteome</keyword>
<dbReference type="Proteomes" id="UP001165065">
    <property type="component" value="Unassembled WGS sequence"/>
</dbReference>
<accession>A0A9W7LA39</accession>
<comment type="caution">
    <text evidence="2">The sequence shown here is derived from an EMBL/GenBank/DDBJ whole genome shotgun (WGS) entry which is preliminary data.</text>
</comment>
<reference evidence="3" key="1">
    <citation type="journal article" date="2023" name="Commun. Biol.">
        <title>Genome analysis of Parmales, the sister group of diatoms, reveals the evolutionary specialization of diatoms from phago-mixotrophs to photoautotrophs.</title>
        <authorList>
            <person name="Ban H."/>
            <person name="Sato S."/>
            <person name="Yoshikawa S."/>
            <person name="Yamada K."/>
            <person name="Nakamura Y."/>
            <person name="Ichinomiya M."/>
            <person name="Sato N."/>
            <person name="Blanc-Mathieu R."/>
            <person name="Endo H."/>
            <person name="Kuwata A."/>
            <person name="Ogata H."/>
        </authorList>
    </citation>
    <scope>NUCLEOTIDE SEQUENCE [LARGE SCALE GENOMIC DNA]</scope>
</reference>
<protein>
    <submittedName>
        <fullName evidence="2">Uncharacterized protein</fullName>
    </submittedName>
</protein>
<dbReference type="AlphaFoldDB" id="A0A9W7LA39"/>
<proteinExistence type="predicted"/>
<evidence type="ECO:0000313" key="3">
    <source>
        <dbReference type="Proteomes" id="UP001165065"/>
    </source>
</evidence>
<name>A0A9W7LA39_9STRA</name>
<feature type="region of interest" description="Disordered" evidence="1">
    <location>
        <begin position="1"/>
        <end position="33"/>
    </location>
</feature>
<dbReference type="PANTHER" id="PTHR14374:SF0">
    <property type="entry name" value="TRAFFICKING PROTEIN PARTICLE COMPLEX SUBUNIT 11"/>
    <property type="match status" value="1"/>
</dbReference>
<feature type="compositionally biased region" description="Low complexity" evidence="1">
    <location>
        <begin position="19"/>
        <end position="31"/>
    </location>
</feature>
<dbReference type="OrthoDB" id="197847at2759"/>
<feature type="region of interest" description="Disordered" evidence="1">
    <location>
        <begin position="609"/>
        <end position="638"/>
    </location>
</feature>
<feature type="region of interest" description="Disordered" evidence="1">
    <location>
        <begin position="188"/>
        <end position="222"/>
    </location>
</feature>
<gene>
    <name evidence="2" type="ORF">TrCOL_g121</name>
</gene>
<evidence type="ECO:0000313" key="2">
    <source>
        <dbReference type="EMBL" id="GMI43417.1"/>
    </source>
</evidence>
<sequence>MKGPPVPNAGEARLPFYPPSTSSRSTPPSSTKLIPSTYIPKHTSLPSFVYVCITFRTSSTSHTQFTSAALDVGAYVTGIRQEVGPRGCKVSVIVVKETTNLGGLTGQEITQVRQQENERLGVLKQKTGCTGANFTVINAKDDIGGEKHGGNMEKISKVWDTAVRCSHDYYLTRARSEKKRIKELLSLSSSSSLSHPPTVATHRRGTSGGGSGGVSTSGAKSTSAERCRRQFKVAVMYGILGNEEKETRFYEDMWRTVAMGGGTGRGGTREGAGAWGAIKVAGIRARGGRREECMEIIRTWWACMKGNRGRGVRWIKYKCLVELAGIVKQRGWKEEEGIAWGMAGEVMEEVWRARGVSTEGGEGTIPKGEVGGMEDVERVEKEERESNVLEIAKGCHENALRCAREGQKVAGREEARILWNIARLEAALGRWERAAELGQKAMDRIGEGWGGNDIRNLLWTCYGKMEGDEANGKRRDTAVDILLREGGTGLLGGGTSRREEIVKVATTGEEVKEREFMNDWKSPITWAMTFPKNIYAIAGDEVEGCLTVTNRLPIHVNISEIQADFTFEGDQPISNGQGTINIPPKGTVEVNLGVPVPGNLASRRGSMQNPLGGGRQDLIERPNTGGLTRAGGGKFDNDDGEDDVIGGIVVRCQSCTFRVGSGCKVKVSREEKRINDSREPEDYLPHAWTPLEPPGIKRGPQVLRVHGPLAKISVERVGGGNLATDGAVYRAVIKVKAGEGEVCKDVGMEVTCVNTFRSSEDTSIKKEARRAVIVERTDAGPSSSELPQGWVQVGNDGAGTEKAVPVKDLEPGDYTYVAVHLYRPPPSHPTILGEADADKCRTEYSLVFNYKQSLNGSGFKAVRKRFQGGVEWGEPMGVQLEAKARGAGFMNGAVWPGNRAVEGGGGRWERKGLEGGGGESCVVSGGQVTIRANVRSMVKGEEAVLEEVKFGGGRSTKTSDDGTCEVDLVECKGREKDVIYKAEGGGETLEGGSAIGVSFVVEAKNTGKPVKTNLGTIRVKWRPKGTRMEGIDVGGPDGAWCGSLPNAVGPELRFRNPAVIIESAPFDVSVVMPDKCQLGSPVDVVFKVVNRTPLEQRLSVQMEESKDNTILVDGVKEGKIDLNPREVAFLRYNAVFLAPGKCRMPAINLVSLRHGTFLVEGGKNILSLFVFPVGY</sequence>
<dbReference type="EMBL" id="BRYA01001452">
    <property type="protein sequence ID" value="GMI43417.1"/>
    <property type="molecule type" value="Genomic_DNA"/>
</dbReference>
<dbReference type="PANTHER" id="PTHR14374">
    <property type="entry name" value="FOIE GRAS"/>
    <property type="match status" value="1"/>
</dbReference>
<evidence type="ECO:0000256" key="1">
    <source>
        <dbReference type="SAM" id="MobiDB-lite"/>
    </source>
</evidence>
<organism evidence="2 3">
    <name type="scientific">Triparma columacea</name>
    <dbReference type="NCBI Taxonomy" id="722753"/>
    <lineage>
        <taxon>Eukaryota</taxon>
        <taxon>Sar</taxon>
        <taxon>Stramenopiles</taxon>
        <taxon>Ochrophyta</taxon>
        <taxon>Bolidophyceae</taxon>
        <taxon>Parmales</taxon>
        <taxon>Triparmaceae</taxon>
        <taxon>Triparma</taxon>
    </lineage>
</organism>
<feature type="compositionally biased region" description="Gly residues" evidence="1">
    <location>
        <begin position="206"/>
        <end position="215"/>
    </location>
</feature>